<evidence type="ECO:0000256" key="1">
    <source>
        <dbReference type="ARBA" id="ARBA00004240"/>
    </source>
</evidence>
<dbReference type="EMBL" id="CP033148">
    <property type="protein sequence ID" value="AYO40953.1"/>
    <property type="molecule type" value="Genomic_DNA"/>
</dbReference>
<keyword evidence="12" id="KW-0472">Membrane</keyword>
<evidence type="ECO:0000256" key="6">
    <source>
        <dbReference type="ARBA" id="ARBA00022919"/>
    </source>
</evidence>
<dbReference type="GO" id="GO:0030148">
    <property type="term" value="P:sphingolipid biosynthetic process"/>
    <property type="evidence" value="ECO:0007669"/>
    <property type="project" value="InterPro"/>
</dbReference>
<feature type="transmembrane region" description="Helical" evidence="12">
    <location>
        <begin position="6"/>
        <end position="21"/>
    </location>
</feature>
<comment type="pathway">
    <text evidence="2">Lipid metabolism; sphingolipid metabolism.</text>
</comment>
<evidence type="ECO:0000256" key="11">
    <source>
        <dbReference type="ARBA" id="ARBA00048930"/>
    </source>
</evidence>
<dbReference type="SUPFAM" id="SSF51735">
    <property type="entry name" value="NAD(P)-binding Rossmann-fold domains"/>
    <property type="match status" value="1"/>
</dbReference>
<dbReference type="Pfam" id="PF00106">
    <property type="entry name" value="adh_short"/>
    <property type="match status" value="1"/>
</dbReference>
<dbReference type="Gene3D" id="3.40.50.720">
    <property type="entry name" value="NAD(P)-binding Rossmann-like Domain"/>
    <property type="match status" value="1"/>
</dbReference>
<keyword evidence="14" id="KW-1185">Reference proteome</keyword>
<dbReference type="FunFam" id="3.40.50.720:FF:000468">
    <property type="entry name" value="Short-chain dehydrogenase, putative"/>
    <property type="match status" value="1"/>
</dbReference>
<dbReference type="GO" id="GO:0006666">
    <property type="term" value="P:3-keto-sphinganine metabolic process"/>
    <property type="evidence" value="ECO:0007669"/>
    <property type="project" value="InterPro"/>
</dbReference>
<comment type="catalytic activity">
    <reaction evidence="11">
        <text>sphinganine + NADP(+) = 3-oxosphinganine + NADPH + H(+)</text>
        <dbReference type="Rhea" id="RHEA:22640"/>
        <dbReference type="ChEBI" id="CHEBI:15378"/>
        <dbReference type="ChEBI" id="CHEBI:57783"/>
        <dbReference type="ChEBI" id="CHEBI:57817"/>
        <dbReference type="ChEBI" id="CHEBI:58299"/>
        <dbReference type="ChEBI" id="CHEBI:58349"/>
        <dbReference type="EC" id="1.1.1.102"/>
    </reaction>
    <physiologicalReaction direction="right-to-left" evidence="11">
        <dbReference type="Rhea" id="RHEA:22642"/>
    </physiologicalReaction>
</comment>
<feature type="transmembrane region" description="Helical" evidence="12">
    <location>
        <begin position="163"/>
        <end position="181"/>
    </location>
</feature>
<comment type="function">
    <text evidence="10">Catalyzes the reduction of 3'-oxosphinganine (3-ketodihydrosphingosine/KDS) to sphinganine (dihydrosphingosine/DHS), the second step of de novo sphingolipid biosynthesis.</text>
</comment>
<keyword evidence="12" id="KW-0812">Transmembrane</keyword>
<dbReference type="GO" id="GO:0005789">
    <property type="term" value="C:endoplasmic reticulum membrane"/>
    <property type="evidence" value="ECO:0007669"/>
    <property type="project" value="TreeGrafter"/>
</dbReference>
<evidence type="ECO:0000256" key="3">
    <source>
        <dbReference type="ARBA" id="ARBA00004991"/>
    </source>
</evidence>
<keyword evidence="4" id="KW-0256">Endoplasmic reticulum</keyword>
<evidence type="ECO:0000256" key="12">
    <source>
        <dbReference type="SAM" id="Phobius"/>
    </source>
</evidence>
<reference evidence="13 14" key="1">
    <citation type="submission" date="2018-10" db="EMBL/GenBank/DDBJ databases">
        <title>Complete genome sequence of Malassezia restricta CBS 7877.</title>
        <authorList>
            <person name="Morand S.C."/>
            <person name="Bertignac M."/>
            <person name="Iltis A."/>
            <person name="Kolder I."/>
            <person name="Pirovano W."/>
            <person name="Jourdain R."/>
            <person name="Clavaud C."/>
        </authorList>
    </citation>
    <scope>NUCLEOTIDE SEQUENCE [LARGE SCALE GENOMIC DNA]</scope>
    <source>
        <strain evidence="13 14">CBS 7877</strain>
    </source>
</reference>
<proteinExistence type="predicted"/>
<dbReference type="STRING" id="425264.A0A3G2RYU5"/>
<evidence type="ECO:0000256" key="2">
    <source>
        <dbReference type="ARBA" id="ARBA00004760"/>
    </source>
</evidence>
<dbReference type="EC" id="1.1.1.102" evidence="9"/>
<evidence type="ECO:0000256" key="9">
    <source>
        <dbReference type="ARBA" id="ARBA00026112"/>
    </source>
</evidence>
<dbReference type="PANTHER" id="PTHR43550">
    <property type="entry name" value="3-KETODIHYDROSPHINGOSINE REDUCTASE"/>
    <property type="match status" value="1"/>
</dbReference>
<dbReference type="PANTHER" id="PTHR43550:SF3">
    <property type="entry name" value="3-KETODIHYDROSPHINGOSINE REDUCTASE"/>
    <property type="match status" value="1"/>
</dbReference>
<evidence type="ECO:0000313" key="13">
    <source>
        <dbReference type="EMBL" id="AYO40953.1"/>
    </source>
</evidence>
<evidence type="ECO:0000256" key="7">
    <source>
        <dbReference type="ARBA" id="ARBA00023002"/>
    </source>
</evidence>
<keyword evidence="8" id="KW-0443">Lipid metabolism</keyword>
<sequence length="315" mass="34736">MWSWVLYGGLLLGASYILLNLRQSKWNAHGKYIFITGGSQGLGLALAKLLASRGAHVVICSRSESKLRSALKDVESCRQYESQHLSYISADVSNLSTVSSAIQKCSMPVDTVFCCAGAAHPGLFLNHTEEEFDKGIRLIYKTALCTAHAAAAYMKQNQIPGKIIFTGSVLSFMGMFGYSQYSPMKYAIRGLAECLRSELQMYGIQVHMYFPATILSPGLEEENKTKPALTLEIEGQDEGLSPEACAQHLLRGVESHEFSITDGIIGLCLRVASGGCAPGNRFLFDSILMVPARWVLLAWRRFVADRTVRKHSFHK</sequence>
<dbReference type="AlphaFoldDB" id="A0A3G2RYU5"/>
<name>A0A3G2RYU5_MALR7</name>
<dbReference type="PRINTS" id="PR00081">
    <property type="entry name" value="GDHRDH"/>
</dbReference>
<evidence type="ECO:0000256" key="8">
    <source>
        <dbReference type="ARBA" id="ARBA00023098"/>
    </source>
</evidence>
<keyword evidence="5" id="KW-0521">NADP</keyword>
<evidence type="ECO:0000256" key="5">
    <source>
        <dbReference type="ARBA" id="ARBA00022857"/>
    </source>
</evidence>
<dbReference type="InterPro" id="IPR036291">
    <property type="entry name" value="NAD(P)-bd_dom_sf"/>
</dbReference>
<dbReference type="GO" id="GO:0047560">
    <property type="term" value="F:3-dehydrosphinganine reductase activity"/>
    <property type="evidence" value="ECO:0007669"/>
    <property type="project" value="UniProtKB-EC"/>
</dbReference>
<dbReference type="InterPro" id="IPR002347">
    <property type="entry name" value="SDR_fam"/>
</dbReference>
<gene>
    <name evidence="13" type="primary">TSC10</name>
    <name evidence="13" type="ORF">DNF11_0003</name>
</gene>
<accession>A0A3G2RYU5</accession>
<comment type="pathway">
    <text evidence="3">Sphingolipid metabolism.</text>
</comment>
<protein>
    <recommendedName>
        <fullName evidence="9">3-dehydrosphinganine reductase</fullName>
        <ecNumber evidence="9">1.1.1.102</ecNumber>
    </recommendedName>
</protein>
<dbReference type="OrthoDB" id="10267115at2759"/>
<keyword evidence="6" id="KW-0746">Sphingolipid metabolism</keyword>
<comment type="subcellular location">
    <subcellularLocation>
        <location evidence="1">Endoplasmic reticulum</location>
    </subcellularLocation>
</comment>
<evidence type="ECO:0000256" key="10">
    <source>
        <dbReference type="ARBA" id="ARBA00044737"/>
    </source>
</evidence>
<organism evidence="13 14">
    <name type="scientific">Malassezia restricta (strain ATCC 96810 / NBRC 103918 / CBS 7877)</name>
    <name type="common">Seborrheic dermatitis infection agent</name>
    <dbReference type="NCBI Taxonomy" id="425264"/>
    <lineage>
        <taxon>Eukaryota</taxon>
        <taxon>Fungi</taxon>
        <taxon>Dikarya</taxon>
        <taxon>Basidiomycota</taxon>
        <taxon>Ustilaginomycotina</taxon>
        <taxon>Malasseziomycetes</taxon>
        <taxon>Malasseziales</taxon>
        <taxon>Malasseziaceae</taxon>
        <taxon>Malassezia</taxon>
    </lineage>
</organism>
<dbReference type="InterPro" id="IPR045022">
    <property type="entry name" value="KDSR-like"/>
</dbReference>
<evidence type="ECO:0000256" key="4">
    <source>
        <dbReference type="ARBA" id="ARBA00022824"/>
    </source>
</evidence>
<dbReference type="Proteomes" id="UP000269793">
    <property type="component" value="Chromosome I"/>
</dbReference>
<keyword evidence="7 13" id="KW-0560">Oxidoreductase</keyword>
<keyword evidence="12" id="KW-1133">Transmembrane helix</keyword>
<evidence type="ECO:0000313" key="14">
    <source>
        <dbReference type="Proteomes" id="UP000269793"/>
    </source>
</evidence>
<dbReference type="VEuPathDB" id="FungiDB:DNF11_0003"/>
<dbReference type="CDD" id="cd08939">
    <property type="entry name" value="KDSR-like_SDR_c"/>
    <property type="match status" value="1"/>
</dbReference>